<proteinExistence type="predicted"/>
<feature type="transmembrane region" description="Helical" evidence="1">
    <location>
        <begin position="395"/>
        <end position="415"/>
    </location>
</feature>
<keyword evidence="1" id="KW-0472">Membrane</keyword>
<feature type="transmembrane region" description="Helical" evidence="1">
    <location>
        <begin position="296"/>
        <end position="313"/>
    </location>
</feature>
<dbReference type="RefSeq" id="WP_344698417.1">
    <property type="nucleotide sequence ID" value="NZ_BAABBM010000001.1"/>
</dbReference>
<keyword evidence="1" id="KW-1133">Transmembrane helix</keyword>
<evidence type="ECO:0000313" key="2">
    <source>
        <dbReference type="EMBL" id="GAA3891383.1"/>
    </source>
</evidence>
<feature type="transmembrane region" description="Helical" evidence="1">
    <location>
        <begin position="363"/>
        <end position="383"/>
    </location>
</feature>
<feature type="transmembrane region" description="Helical" evidence="1">
    <location>
        <begin position="36"/>
        <end position="57"/>
    </location>
</feature>
<name>A0ABP7L0A7_9SPHN</name>
<feature type="transmembrane region" description="Helical" evidence="1">
    <location>
        <begin position="183"/>
        <end position="206"/>
    </location>
</feature>
<evidence type="ECO:0008006" key="4">
    <source>
        <dbReference type="Google" id="ProtNLM"/>
    </source>
</evidence>
<gene>
    <name evidence="2" type="ORF">GCM10022276_08180</name>
</gene>
<accession>A0ABP7L0A7</accession>
<evidence type="ECO:0000313" key="3">
    <source>
        <dbReference type="Proteomes" id="UP001500827"/>
    </source>
</evidence>
<reference evidence="3" key="1">
    <citation type="journal article" date="2019" name="Int. J. Syst. Evol. Microbiol.">
        <title>The Global Catalogue of Microorganisms (GCM) 10K type strain sequencing project: providing services to taxonomists for standard genome sequencing and annotation.</title>
        <authorList>
            <consortium name="The Broad Institute Genomics Platform"/>
            <consortium name="The Broad Institute Genome Sequencing Center for Infectious Disease"/>
            <person name="Wu L."/>
            <person name="Ma J."/>
        </authorList>
    </citation>
    <scope>NUCLEOTIDE SEQUENCE [LARGE SCALE GENOMIC DNA]</scope>
    <source>
        <strain evidence="3">JCM 17543</strain>
    </source>
</reference>
<feature type="transmembrane region" description="Helical" evidence="1">
    <location>
        <begin position="325"/>
        <end position="343"/>
    </location>
</feature>
<feature type="transmembrane region" description="Helical" evidence="1">
    <location>
        <begin position="251"/>
        <end position="268"/>
    </location>
</feature>
<evidence type="ECO:0000256" key="1">
    <source>
        <dbReference type="SAM" id="Phobius"/>
    </source>
</evidence>
<organism evidence="2 3">
    <name type="scientific">Sphingomonas limnosediminicola</name>
    <dbReference type="NCBI Taxonomy" id="940133"/>
    <lineage>
        <taxon>Bacteria</taxon>
        <taxon>Pseudomonadati</taxon>
        <taxon>Pseudomonadota</taxon>
        <taxon>Alphaproteobacteria</taxon>
        <taxon>Sphingomonadales</taxon>
        <taxon>Sphingomonadaceae</taxon>
        <taxon>Sphingomonas</taxon>
    </lineage>
</organism>
<dbReference type="Proteomes" id="UP001500827">
    <property type="component" value="Unassembled WGS sequence"/>
</dbReference>
<sequence>MATRFWGTLQWPALALPRIPERIPDLRRPWSNIFELLWFAALALAIVGPIAGTWYRFTTQGENSALMLGSRAGLVLSQDDLTKVRFAVGADAKKAGIEPGDKIVAIEGIPISQVVPLDPKYAVGKGHATDTDYALFSPIIEGNQPIDLSLTLKSPSGEVSEYQVRTGEQHIEHAARSVGMSPAMLSVVDLFHILTYPFLLFAAWLLHRRKREDLISSVLSLAVLLTIGSEQPSASFLSFVADIPESWHRHIYDLGNICLLAGILLFPFGQLRPRIVVPVLALLPMLFFLHGDFYRACFVIFMIAGVMTMLVRLRRTPPSAARQQIKWALFGFSGYSLFLSVALTCDMMKLTVGSFGSQLTLEIFAGLTFGLAFLFLQLGLLIALMRFRLYDAEVVISRSANFALITLAVAAVFAATADGLKQVVLNYYGNSSGTGPVVFAAALATVLINPIQERIQKWSENRFQKALVILRDDLPDTVRDLRETSSLAELIEAVLGQIMKGVRTTHVAATIDQGVFRTRGIAKEKVEEWKASTPGWDKTDLKDICEAKDKIFPLRIPLIPGEGEEPAGFLLVGPRPDGSIVSKDEQKALKEVAEPIGRAIRTVVKRVAYERRLESMIESNARRLNELEAKLSGSPIAAVPTSRSA</sequence>
<comment type="caution">
    <text evidence="2">The sequence shown here is derived from an EMBL/GenBank/DDBJ whole genome shotgun (WGS) entry which is preliminary data.</text>
</comment>
<protein>
    <recommendedName>
        <fullName evidence="4">PDZ domain-containing protein</fullName>
    </recommendedName>
</protein>
<keyword evidence="3" id="KW-1185">Reference proteome</keyword>
<feature type="transmembrane region" description="Helical" evidence="1">
    <location>
        <begin position="427"/>
        <end position="448"/>
    </location>
</feature>
<dbReference type="EMBL" id="BAABBM010000001">
    <property type="protein sequence ID" value="GAA3891383.1"/>
    <property type="molecule type" value="Genomic_DNA"/>
</dbReference>
<keyword evidence="1" id="KW-0812">Transmembrane</keyword>